<dbReference type="EMBL" id="CAJVPD010000278">
    <property type="protein sequence ID" value="CAG8418673.1"/>
    <property type="molecule type" value="Genomic_DNA"/>
</dbReference>
<dbReference type="PANTHER" id="PTHR10309">
    <property type="entry name" value="MANNOSE-6-PHOSPHATE ISOMERASE"/>
    <property type="match status" value="1"/>
</dbReference>
<evidence type="ECO:0000313" key="2">
    <source>
        <dbReference type="EMBL" id="CAG8418673.1"/>
    </source>
</evidence>
<feature type="compositionally biased region" description="Low complexity" evidence="1">
    <location>
        <begin position="82"/>
        <end position="99"/>
    </location>
</feature>
<dbReference type="OrthoDB" id="10434072at2759"/>
<feature type="compositionally biased region" description="Basic and acidic residues" evidence="1">
    <location>
        <begin position="215"/>
        <end position="236"/>
    </location>
</feature>
<evidence type="ECO:0000313" key="3">
    <source>
        <dbReference type="Proteomes" id="UP001152592"/>
    </source>
</evidence>
<dbReference type="GO" id="GO:0004476">
    <property type="term" value="F:mannose-6-phosphate isomerase activity"/>
    <property type="evidence" value="ECO:0007669"/>
    <property type="project" value="InterPro"/>
</dbReference>
<comment type="caution">
    <text evidence="2">The sequence shown here is derived from an EMBL/GenBank/DDBJ whole genome shotgun (WGS) entry which is preliminary data.</text>
</comment>
<dbReference type="GO" id="GO:0009298">
    <property type="term" value="P:GDP-mannose biosynthetic process"/>
    <property type="evidence" value="ECO:0007669"/>
    <property type="project" value="InterPro"/>
</dbReference>
<gene>
    <name evidence="2" type="ORF">PSALAMII_LOCUS9499</name>
</gene>
<dbReference type="InterPro" id="IPR011051">
    <property type="entry name" value="RmlC_Cupin_sf"/>
</dbReference>
<feature type="region of interest" description="Disordered" evidence="1">
    <location>
        <begin position="1"/>
        <end position="198"/>
    </location>
</feature>
<proteinExistence type="predicted"/>
<sequence length="639" mass="71362">MAGIVNGPLSIFRKSDSPKPLHARWGDVSISVPTDGSWNQYDNPHRPVKERSSYGPGYVPDTSPQDRTPRPFKEEADDDDASVCSTSSTASRRSSLSLSGLKPGRLSVRLASRPKHQSDYRTDKDARHSNQSRNDFAYRPIHQDYTSEVTEKPKQPSNRFKYIPTSGRYLQDSGALPPRSQSVSSHRSHSYRDSYAESVDEDHFDRGYGSSARFSTHEDNRRSFRDSIGDVSDGSRRNYGLPPRRRTSPFVSADRNRASTLKPVTMAMVPDPDELYDEQWRTQWFNFGAVSRCGWAPTHQTHPTYFLLAKISESISRRTPTWSVNRCTIDGDQRFHSYPRSYPSARPYLSKFTQTSSSPRSCTRKTQRSIAIALSKFELFAGWKPLDHIETLFRLNHLAKYMPQANEFNDEALRQVCKALLNAPPKEVVQTTKDLQAIPESHFGAHSYIPSLLGRLAKQYGEDDNGNLVAALLMNYLTLGPGDSVFVPADSIHAYLEGDIVECMARSDNVINTGFCPAADRDSVELFGEALSFTPHKADDALLPRRKSDKGMKGKTDVYAPPISEFAVLCTTLGAGEEETHKAILGPSLMVVTKESGQMNIPGNQTVELSEGWVFFVGQGVALDFATDKGMAVYRAYAE</sequence>
<reference evidence="2" key="1">
    <citation type="submission" date="2021-07" db="EMBL/GenBank/DDBJ databases">
        <authorList>
            <person name="Branca A.L. A."/>
        </authorList>
    </citation>
    <scope>NUCLEOTIDE SEQUENCE</scope>
</reference>
<dbReference type="GO" id="GO:0005829">
    <property type="term" value="C:cytosol"/>
    <property type="evidence" value="ECO:0007669"/>
    <property type="project" value="TreeGrafter"/>
</dbReference>
<feature type="region of interest" description="Disordered" evidence="1">
    <location>
        <begin position="210"/>
        <end position="250"/>
    </location>
</feature>
<feature type="compositionally biased region" description="Basic and acidic residues" evidence="1">
    <location>
        <begin position="116"/>
        <end position="128"/>
    </location>
</feature>
<dbReference type="AlphaFoldDB" id="A0A9W4JTQ1"/>
<dbReference type="InterPro" id="IPR016305">
    <property type="entry name" value="Mannose-6-P_Isomerase"/>
</dbReference>
<organism evidence="2 3">
    <name type="scientific">Penicillium salamii</name>
    <dbReference type="NCBI Taxonomy" id="1612424"/>
    <lineage>
        <taxon>Eukaryota</taxon>
        <taxon>Fungi</taxon>
        <taxon>Dikarya</taxon>
        <taxon>Ascomycota</taxon>
        <taxon>Pezizomycotina</taxon>
        <taxon>Eurotiomycetes</taxon>
        <taxon>Eurotiomycetidae</taxon>
        <taxon>Eurotiales</taxon>
        <taxon>Aspergillaceae</taxon>
        <taxon>Penicillium</taxon>
    </lineage>
</organism>
<dbReference type="InterPro" id="IPR014710">
    <property type="entry name" value="RmlC-like_jellyroll"/>
</dbReference>
<dbReference type="PRINTS" id="PR00714">
    <property type="entry name" value="MAN6PISMRASE"/>
</dbReference>
<dbReference type="PANTHER" id="PTHR10309:SF4">
    <property type="entry name" value="MANNOSE-6-PHOSPHATE ISOMERASE"/>
    <property type="match status" value="1"/>
</dbReference>
<accession>A0A9W4JTQ1</accession>
<evidence type="ECO:0000256" key="1">
    <source>
        <dbReference type="SAM" id="MobiDB-lite"/>
    </source>
</evidence>
<name>A0A9W4JTQ1_9EURO</name>
<evidence type="ECO:0008006" key="4">
    <source>
        <dbReference type="Google" id="ProtNLM"/>
    </source>
</evidence>
<feature type="compositionally biased region" description="Polar residues" evidence="1">
    <location>
        <begin position="31"/>
        <end position="42"/>
    </location>
</feature>
<feature type="compositionally biased region" description="Basic and acidic residues" evidence="1">
    <location>
        <begin position="43"/>
        <end position="52"/>
    </location>
</feature>
<protein>
    <recommendedName>
        <fullName evidence="4">Mannose-6-phosphate isomerase</fullName>
    </recommendedName>
</protein>
<dbReference type="SUPFAM" id="SSF51182">
    <property type="entry name" value="RmlC-like cupins"/>
    <property type="match status" value="1"/>
</dbReference>
<dbReference type="Gene3D" id="2.60.120.10">
    <property type="entry name" value="Jelly Rolls"/>
    <property type="match status" value="2"/>
</dbReference>
<dbReference type="Proteomes" id="UP001152592">
    <property type="component" value="Unassembled WGS sequence"/>
</dbReference>